<keyword evidence="1" id="KW-1133">Transmembrane helix</keyword>
<keyword evidence="1" id="KW-0812">Transmembrane</keyword>
<organism evidence="2 3">
    <name type="scientific">Candidatus Beckwithbacteria bacterium CG10_big_fil_rev_8_21_14_0_10_34_10</name>
    <dbReference type="NCBI Taxonomy" id="1974495"/>
    <lineage>
        <taxon>Bacteria</taxon>
        <taxon>Candidatus Beckwithiibacteriota</taxon>
    </lineage>
</organism>
<dbReference type="EMBL" id="PEZT01000023">
    <property type="protein sequence ID" value="PIS09014.1"/>
    <property type="molecule type" value="Genomic_DNA"/>
</dbReference>
<name>A0A2H0W8L9_9BACT</name>
<sequence>MFLKEKYLKEINKKDKGVALISVLAITAITLIVISAVTLVSIINAKIGLNQFQSQKINQAVEALIDDQILSFIRNHENLNNPYPNWTEDCLQIESFTCKMEFNLDEAGGFIDFFGKMDKKIRHWQVDFNINEDESVSVSARKEIY</sequence>
<feature type="transmembrane region" description="Helical" evidence="1">
    <location>
        <begin position="20"/>
        <end position="43"/>
    </location>
</feature>
<proteinExistence type="predicted"/>
<keyword evidence="1" id="KW-0472">Membrane</keyword>
<dbReference type="AlphaFoldDB" id="A0A2H0W8L9"/>
<evidence type="ECO:0000313" key="3">
    <source>
        <dbReference type="Proteomes" id="UP000230093"/>
    </source>
</evidence>
<evidence type="ECO:0000256" key="1">
    <source>
        <dbReference type="SAM" id="Phobius"/>
    </source>
</evidence>
<protein>
    <submittedName>
        <fullName evidence="2">Uncharacterized protein</fullName>
    </submittedName>
</protein>
<dbReference type="Proteomes" id="UP000230093">
    <property type="component" value="Unassembled WGS sequence"/>
</dbReference>
<gene>
    <name evidence="2" type="ORF">COT75_04095</name>
</gene>
<evidence type="ECO:0000313" key="2">
    <source>
        <dbReference type="EMBL" id="PIS09014.1"/>
    </source>
</evidence>
<accession>A0A2H0W8L9</accession>
<reference evidence="3" key="1">
    <citation type="submission" date="2017-09" db="EMBL/GenBank/DDBJ databases">
        <title>Depth-based differentiation of microbial function through sediment-hosted aquifers and enrichment of novel symbionts in the deep terrestrial subsurface.</title>
        <authorList>
            <person name="Probst A.J."/>
            <person name="Ladd B."/>
            <person name="Jarett J.K."/>
            <person name="Geller-Mcgrath D.E."/>
            <person name="Sieber C.M.K."/>
            <person name="Emerson J.B."/>
            <person name="Anantharaman K."/>
            <person name="Thomas B.C."/>
            <person name="Malmstrom R."/>
            <person name="Stieglmeier M."/>
            <person name="Klingl A."/>
            <person name="Woyke T."/>
            <person name="Ryan C.M."/>
            <person name="Banfield J.F."/>
        </authorList>
    </citation>
    <scope>NUCLEOTIDE SEQUENCE [LARGE SCALE GENOMIC DNA]</scope>
</reference>
<comment type="caution">
    <text evidence="2">The sequence shown here is derived from an EMBL/GenBank/DDBJ whole genome shotgun (WGS) entry which is preliminary data.</text>
</comment>